<feature type="transmembrane region" description="Helical" evidence="3">
    <location>
        <begin position="54"/>
        <end position="78"/>
    </location>
</feature>
<keyword evidence="1 3" id="KW-0472">Membrane</keyword>
<keyword evidence="1 3" id="KW-1133">Transmembrane helix</keyword>
<feature type="compositionally biased region" description="Basic and acidic residues" evidence="2">
    <location>
        <begin position="385"/>
        <end position="400"/>
    </location>
</feature>
<organism evidence="5 6">
    <name type="scientific">Cymbomonas tetramitiformis</name>
    <dbReference type="NCBI Taxonomy" id="36881"/>
    <lineage>
        <taxon>Eukaryota</taxon>
        <taxon>Viridiplantae</taxon>
        <taxon>Chlorophyta</taxon>
        <taxon>Pyramimonadophyceae</taxon>
        <taxon>Pyramimonadales</taxon>
        <taxon>Pyramimonadaceae</taxon>
        <taxon>Cymbomonas</taxon>
    </lineage>
</organism>
<feature type="region of interest" description="Disordered" evidence="2">
    <location>
        <begin position="485"/>
        <end position="517"/>
    </location>
</feature>
<dbReference type="Gene3D" id="3.10.580.10">
    <property type="entry name" value="CBS-domain"/>
    <property type="match status" value="1"/>
</dbReference>
<gene>
    <name evidence="5" type="ORF">CYMTET_26766</name>
</gene>
<feature type="compositionally biased region" description="Polar residues" evidence="2">
    <location>
        <begin position="440"/>
        <end position="469"/>
    </location>
</feature>
<reference evidence="5 6" key="1">
    <citation type="journal article" date="2015" name="Genome Biol. Evol.">
        <title>Comparative Genomics of a Bacterivorous Green Alga Reveals Evolutionary Causalities and Consequences of Phago-Mixotrophic Mode of Nutrition.</title>
        <authorList>
            <person name="Burns J.A."/>
            <person name="Paasch A."/>
            <person name="Narechania A."/>
            <person name="Kim E."/>
        </authorList>
    </citation>
    <scope>NUCLEOTIDE SEQUENCE [LARGE SCALE GENOMIC DNA]</scope>
    <source>
        <strain evidence="5 6">PLY_AMNH</strain>
    </source>
</reference>
<name>A0AAE0FRU8_9CHLO</name>
<keyword evidence="6" id="KW-1185">Reference proteome</keyword>
<dbReference type="GO" id="GO:0016020">
    <property type="term" value="C:membrane"/>
    <property type="evidence" value="ECO:0007669"/>
    <property type="project" value="UniProtKB-UniRule"/>
</dbReference>
<feature type="transmembrane region" description="Helical" evidence="3">
    <location>
        <begin position="174"/>
        <end position="196"/>
    </location>
</feature>
<dbReference type="PANTHER" id="PTHR12064">
    <property type="entry name" value="METAL TRANSPORTER CNNM"/>
    <property type="match status" value="1"/>
</dbReference>
<accession>A0AAE0FRU8</accession>
<feature type="transmembrane region" description="Helical" evidence="3">
    <location>
        <begin position="114"/>
        <end position="135"/>
    </location>
</feature>
<sequence length="535" mass="58361">MVNGPKTLDLAKCAKKLLHSSRQVTDVFVSCTSGCYTEEGWAMASSGGGDGSSLYVNALIALFLLIFSGLFSGLTLGLMSLDTVGLKIIAEGAPSAQERAYALKIAPIRKKGNLLLCTLLLGNTLVNAMIAILTADMTSGVLGGLISTFLIVIFGEIIPQAACSRHGLAIGAKCIWLVQIFIVLMFVIAWPISLVLDQVLGSDIGSVYSKNELKELINIHVENPDAAEESGLTRDDQTLITGALEYKDKHVHDVMTSLDMIYMVELNQRLNFQLLFEIYKSGFTRIPVYEGDRQNVVGILFAKGRVQIQAGAEHFTSELGPWTVVGNPALTNEVYYPDFDASMVGPCRILLVRKTAYQMALKICQGEYLSHNQPATSANFSGIESKSEEKAPNLGDGKKEHTSRHNKLSTMSLPVSTHPPSSDNHSHGHHNHSHSLENGIHNTLVDSNLRPSPSEDNLQNMSDQMTNTQWSHSKVFSGKEIAALHASPEPNGGASGREVNNDNLPQHFKSKHDNDNRMHTEGFIFEGLSRPGFDY</sequence>
<dbReference type="PROSITE" id="PS51846">
    <property type="entry name" value="CNNM"/>
    <property type="match status" value="1"/>
</dbReference>
<comment type="caution">
    <text evidence="5">The sequence shown here is derived from an EMBL/GenBank/DDBJ whole genome shotgun (WGS) entry which is preliminary data.</text>
</comment>
<proteinExistence type="predicted"/>
<feature type="transmembrane region" description="Helical" evidence="3">
    <location>
        <begin position="141"/>
        <end position="162"/>
    </location>
</feature>
<evidence type="ECO:0000256" key="2">
    <source>
        <dbReference type="SAM" id="MobiDB-lite"/>
    </source>
</evidence>
<evidence type="ECO:0000313" key="5">
    <source>
        <dbReference type="EMBL" id="KAK3264503.1"/>
    </source>
</evidence>
<evidence type="ECO:0000313" key="6">
    <source>
        <dbReference type="Proteomes" id="UP001190700"/>
    </source>
</evidence>
<protein>
    <recommendedName>
        <fullName evidence="4">CNNM transmembrane domain-containing protein</fullName>
    </recommendedName>
</protein>
<dbReference type="EMBL" id="LGRX02014505">
    <property type="protein sequence ID" value="KAK3264503.1"/>
    <property type="molecule type" value="Genomic_DNA"/>
</dbReference>
<keyword evidence="1 3" id="KW-0812">Transmembrane</keyword>
<dbReference type="InterPro" id="IPR002550">
    <property type="entry name" value="CNNM"/>
</dbReference>
<dbReference type="SUPFAM" id="SSF54631">
    <property type="entry name" value="CBS-domain pair"/>
    <property type="match status" value="1"/>
</dbReference>
<feature type="domain" description="CNNM transmembrane" evidence="4">
    <location>
        <begin position="50"/>
        <end position="237"/>
    </location>
</feature>
<evidence type="ECO:0000256" key="3">
    <source>
        <dbReference type="SAM" id="Phobius"/>
    </source>
</evidence>
<dbReference type="GO" id="GO:0010960">
    <property type="term" value="P:magnesium ion homeostasis"/>
    <property type="evidence" value="ECO:0007669"/>
    <property type="project" value="InterPro"/>
</dbReference>
<dbReference type="AlphaFoldDB" id="A0AAE0FRU8"/>
<dbReference type="Proteomes" id="UP001190700">
    <property type="component" value="Unassembled WGS sequence"/>
</dbReference>
<feature type="region of interest" description="Disordered" evidence="2">
    <location>
        <begin position="382"/>
        <end position="469"/>
    </location>
</feature>
<evidence type="ECO:0000256" key="1">
    <source>
        <dbReference type="PROSITE-ProRule" id="PRU01193"/>
    </source>
</evidence>
<dbReference type="InterPro" id="IPR046342">
    <property type="entry name" value="CBS_dom_sf"/>
</dbReference>
<dbReference type="Pfam" id="PF01595">
    <property type="entry name" value="CNNM"/>
    <property type="match status" value="1"/>
</dbReference>
<dbReference type="PANTHER" id="PTHR12064:SF94">
    <property type="entry name" value="UNEXTENDED PROTEIN"/>
    <property type="match status" value="1"/>
</dbReference>
<dbReference type="InterPro" id="IPR045095">
    <property type="entry name" value="ACDP"/>
</dbReference>
<evidence type="ECO:0000259" key="4">
    <source>
        <dbReference type="PROSITE" id="PS51846"/>
    </source>
</evidence>